<sequence>MGVVVALLAATGCSGLPGGKERNGGLAYEPQRLSMERADVLYRRSADKIEEVAGIRHDADASQPWRMECEGVDHGYRIHNLWFLTGPPKGELREAMDRLHRVLPKRGWKAYRYARAHSKARQLQLDVEEMTRHHTAVIELILPSTYRHPSKWEKNDPDSIQISMDSPCYVDPEYDAPYG</sequence>
<keyword evidence="2" id="KW-1185">Reference proteome</keyword>
<name>A0A3M8VXQ5_9ACTN</name>
<dbReference type="EMBL" id="RIBZ01000276">
    <property type="protein sequence ID" value="RNG21231.1"/>
    <property type="molecule type" value="Genomic_DNA"/>
</dbReference>
<protein>
    <submittedName>
        <fullName evidence="1">Uncharacterized protein</fullName>
    </submittedName>
</protein>
<proteinExistence type="predicted"/>
<dbReference type="Proteomes" id="UP000275401">
    <property type="component" value="Unassembled WGS sequence"/>
</dbReference>
<reference evidence="1 2" key="1">
    <citation type="submission" date="2018-11" db="EMBL/GenBank/DDBJ databases">
        <title>The Potential of Streptomyces as Biocontrol Agents against the Tomato grey mould, Botrytis cinerea (Gray mold) Frontiers in Microbiology.</title>
        <authorList>
            <person name="Li D."/>
        </authorList>
    </citation>
    <scope>NUCLEOTIDE SEQUENCE [LARGE SCALE GENOMIC DNA]</scope>
    <source>
        <strain evidence="1 2">NEAU-LD23</strain>
    </source>
</reference>
<evidence type="ECO:0000313" key="2">
    <source>
        <dbReference type="Proteomes" id="UP000275401"/>
    </source>
</evidence>
<gene>
    <name evidence="1" type="ORF">EEJ42_22625</name>
</gene>
<dbReference type="AlphaFoldDB" id="A0A3M8VXQ5"/>
<accession>A0A3M8VXQ5</accession>
<comment type="caution">
    <text evidence="1">The sequence shown here is derived from an EMBL/GenBank/DDBJ whole genome shotgun (WGS) entry which is preliminary data.</text>
</comment>
<organism evidence="1 2">
    <name type="scientific">Streptomyces botrytidirepellens</name>
    <dbReference type="NCBI Taxonomy" id="2486417"/>
    <lineage>
        <taxon>Bacteria</taxon>
        <taxon>Bacillati</taxon>
        <taxon>Actinomycetota</taxon>
        <taxon>Actinomycetes</taxon>
        <taxon>Kitasatosporales</taxon>
        <taxon>Streptomycetaceae</taxon>
        <taxon>Streptomyces</taxon>
    </lineage>
</organism>
<evidence type="ECO:0000313" key="1">
    <source>
        <dbReference type="EMBL" id="RNG21231.1"/>
    </source>
</evidence>